<dbReference type="EMBL" id="JAPDFR010000003">
    <property type="protein sequence ID" value="KAK0388478.1"/>
    <property type="molecule type" value="Genomic_DNA"/>
</dbReference>
<reference evidence="2" key="1">
    <citation type="submission" date="2022-10" db="EMBL/GenBank/DDBJ databases">
        <title>Determination and structural analysis of whole genome sequence of Sarocladium strictum F4-1.</title>
        <authorList>
            <person name="Hu L."/>
            <person name="Jiang Y."/>
        </authorList>
    </citation>
    <scope>NUCLEOTIDE SEQUENCE</scope>
    <source>
        <strain evidence="2">F4-1</strain>
    </source>
</reference>
<keyword evidence="3" id="KW-1185">Reference proteome</keyword>
<feature type="compositionally biased region" description="Polar residues" evidence="1">
    <location>
        <begin position="170"/>
        <end position="180"/>
    </location>
</feature>
<dbReference type="InterPro" id="IPR034443">
    <property type="entry name" value="PB1A10.08"/>
</dbReference>
<dbReference type="PANTHER" id="PTHR42051:SF1">
    <property type="entry name" value="MEIOTICALLY UP-REGULATED PROTEIN PB1A10.08"/>
    <property type="match status" value="1"/>
</dbReference>
<feature type="compositionally biased region" description="Polar residues" evidence="1">
    <location>
        <begin position="346"/>
        <end position="375"/>
    </location>
</feature>
<protein>
    <submittedName>
        <fullName evidence="2">Uncharacterized protein</fullName>
    </submittedName>
</protein>
<comment type="caution">
    <text evidence="2">The sequence shown here is derived from an EMBL/GenBank/DDBJ whole genome shotgun (WGS) entry which is preliminary data.</text>
</comment>
<gene>
    <name evidence="2" type="ORF">NLU13_4722</name>
</gene>
<feature type="compositionally biased region" description="Low complexity" evidence="1">
    <location>
        <begin position="10"/>
        <end position="33"/>
    </location>
</feature>
<feature type="region of interest" description="Disordered" evidence="1">
    <location>
        <begin position="170"/>
        <end position="206"/>
    </location>
</feature>
<evidence type="ECO:0000313" key="3">
    <source>
        <dbReference type="Proteomes" id="UP001175261"/>
    </source>
</evidence>
<dbReference type="PANTHER" id="PTHR42051">
    <property type="entry name" value="MEIOTICALLY UP-REGULATED PROTEIN PB1A10.08"/>
    <property type="match status" value="1"/>
</dbReference>
<feature type="compositionally biased region" description="Basic residues" evidence="1">
    <location>
        <begin position="85"/>
        <end position="94"/>
    </location>
</feature>
<evidence type="ECO:0000313" key="2">
    <source>
        <dbReference type="EMBL" id="KAK0388478.1"/>
    </source>
</evidence>
<feature type="region of interest" description="Disordered" evidence="1">
    <location>
        <begin position="346"/>
        <end position="395"/>
    </location>
</feature>
<dbReference type="AlphaFoldDB" id="A0AA39GJF0"/>
<dbReference type="Proteomes" id="UP001175261">
    <property type="component" value="Unassembled WGS sequence"/>
</dbReference>
<name>A0AA39GJF0_SARSR</name>
<organism evidence="2 3">
    <name type="scientific">Sarocladium strictum</name>
    <name type="common">Black bundle disease fungus</name>
    <name type="synonym">Acremonium strictum</name>
    <dbReference type="NCBI Taxonomy" id="5046"/>
    <lineage>
        <taxon>Eukaryota</taxon>
        <taxon>Fungi</taxon>
        <taxon>Dikarya</taxon>
        <taxon>Ascomycota</taxon>
        <taxon>Pezizomycotina</taxon>
        <taxon>Sordariomycetes</taxon>
        <taxon>Hypocreomycetidae</taxon>
        <taxon>Hypocreales</taxon>
        <taxon>Sarocladiaceae</taxon>
        <taxon>Sarocladium</taxon>
    </lineage>
</organism>
<sequence length="454" mass="50311">MAKRKEWREPTSLSPSSPTTTTTDLSVRPTTPTSPVQIPKASKRDHVHSTRSHGAMRRRAKEAHTPNSISPSMAALLAVTDIPRPRHSSRRLRKQHPDKPLTIDDIFDERQVSEKEFSWSLGRGTMDMLLTPPDHPTEDDISISDSNVGSALSMRTISVDSIPSLGESFATEQISSVDTPSRSSSRRRSSGPTRKALEPLSSPEQVEDHPLAFAGLDKDDFDSEFLGQPLEAVPERQPLAPFKPLRSVFKSNLTASLRALRSAAKSFSSMSFATLPSEALLTRSLLTMDPKVPYTDERMPPVTEDMPSAEVRRYLNPSTSSHHEPLPASKKVPGSFSASIQMQTYKIQRSRAPSPTTHSPYPNASLQLPASGSDRSPQQPPSPVQHPGMRQREMRENSDFIRIAVMEMAMRKCGKLDDQRPGRARWALPPRKAVLKPYGVNTDGVPERWVPISL</sequence>
<feature type="region of interest" description="Disordered" evidence="1">
    <location>
        <begin position="1"/>
        <end position="102"/>
    </location>
</feature>
<feature type="compositionally biased region" description="Basic residues" evidence="1">
    <location>
        <begin position="49"/>
        <end position="61"/>
    </location>
</feature>
<evidence type="ECO:0000256" key="1">
    <source>
        <dbReference type="SAM" id="MobiDB-lite"/>
    </source>
</evidence>
<proteinExistence type="predicted"/>
<accession>A0AA39GJF0</accession>